<dbReference type="PROSITE" id="PS50932">
    <property type="entry name" value="HTH_LACI_2"/>
    <property type="match status" value="1"/>
</dbReference>
<protein>
    <submittedName>
        <fullName evidence="5">LacI family transcriptional regulator</fullName>
    </submittedName>
</protein>
<evidence type="ECO:0000256" key="2">
    <source>
        <dbReference type="ARBA" id="ARBA00023125"/>
    </source>
</evidence>
<dbReference type="Gene3D" id="3.40.50.2300">
    <property type="match status" value="2"/>
</dbReference>
<sequence length="340" mass="37835">MRSKQPTIWDIAIKLNVSISTVSRALRNAPDINPETKKAVLDLAHQLDYQPNTVAASLRKNKTDIIGVMVPEFVHAYFPNVILGIQEVANATGYKVMVMQSSESLDIEKHNLQAMVSSRVDGLILAITRETNDYEHIVAAQRKGLPIVFFNRIVDELQGSKVMVDDYKGAFMAVQHLIQTGCRRIAHLAGPENMTIGRNRLNGYLDALKAHQFPIDESLIMHCDFVEGRARRCTQLLLDMPNRPDALFAVNDPTAVEALICIQENDLSIPNDIALVGFSNAPHSTFVTPPLTSVVQPIHEIGQLAAQLLLRQINAPQQFIPETHVLDTTLVIRKSTRELI</sequence>
<dbReference type="SUPFAM" id="SSF47413">
    <property type="entry name" value="lambda repressor-like DNA-binding domains"/>
    <property type="match status" value="1"/>
</dbReference>
<evidence type="ECO:0000313" key="6">
    <source>
        <dbReference type="Proteomes" id="UP000501802"/>
    </source>
</evidence>
<keyword evidence="6" id="KW-1185">Reference proteome</keyword>
<reference evidence="5 6" key="1">
    <citation type="submission" date="2020-03" db="EMBL/GenBank/DDBJ databases">
        <authorList>
            <person name="Kim M.K."/>
        </authorList>
    </citation>
    <scope>NUCLEOTIDE SEQUENCE [LARGE SCALE GENOMIC DNA]</scope>
    <source>
        <strain evidence="5 6">BT328</strain>
    </source>
</reference>
<dbReference type="Gene3D" id="1.10.260.40">
    <property type="entry name" value="lambda repressor-like DNA-binding domains"/>
    <property type="match status" value="1"/>
</dbReference>
<dbReference type="Proteomes" id="UP000501802">
    <property type="component" value="Chromosome"/>
</dbReference>
<proteinExistence type="predicted"/>
<dbReference type="CDD" id="cd06267">
    <property type="entry name" value="PBP1_LacI_sugar_binding-like"/>
    <property type="match status" value="1"/>
</dbReference>
<keyword evidence="3" id="KW-0804">Transcription</keyword>
<keyword evidence="1" id="KW-0805">Transcription regulation</keyword>
<feature type="domain" description="HTH lacI-type" evidence="4">
    <location>
        <begin position="6"/>
        <end position="60"/>
    </location>
</feature>
<dbReference type="InterPro" id="IPR046335">
    <property type="entry name" value="LacI/GalR-like_sensor"/>
</dbReference>
<dbReference type="GO" id="GO:0000976">
    <property type="term" value="F:transcription cis-regulatory region binding"/>
    <property type="evidence" value="ECO:0007669"/>
    <property type="project" value="TreeGrafter"/>
</dbReference>
<dbReference type="PANTHER" id="PTHR30146">
    <property type="entry name" value="LACI-RELATED TRANSCRIPTIONAL REPRESSOR"/>
    <property type="match status" value="1"/>
</dbReference>
<dbReference type="GO" id="GO:0003700">
    <property type="term" value="F:DNA-binding transcription factor activity"/>
    <property type="evidence" value="ECO:0007669"/>
    <property type="project" value="TreeGrafter"/>
</dbReference>
<dbReference type="InterPro" id="IPR000843">
    <property type="entry name" value="HTH_LacI"/>
</dbReference>
<evidence type="ECO:0000256" key="3">
    <source>
        <dbReference type="ARBA" id="ARBA00023163"/>
    </source>
</evidence>
<evidence type="ECO:0000259" key="4">
    <source>
        <dbReference type="PROSITE" id="PS50932"/>
    </source>
</evidence>
<dbReference type="AlphaFoldDB" id="A0A6G9AYI7"/>
<dbReference type="SUPFAM" id="SSF53822">
    <property type="entry name" value="Periplasmic binding protein-like I"/>
    <property type="match status" value="1"/>
</dbReference>
<dbReference type="CDD" id="cd01392">
    <property type="entry name" value="HTH_LacI"/>
    <property type="match status" value="1"/>
</dbReference>
<dbReference type="InterPro" id="IPR028082">
    <property type="entry name" value="Peripla_BP_I"/>
</dbReference>
<dbReference type="InterPro" id="IPR010982">
    <property type="entry name" value="Lambda_DNA-bd_dom_sf"/>
</dbReference>
<evidence type="ECO:0000313" key="5">
    <source>
        <dbReference type="EMBL" id="QIP17355.1"/>
    </source>
</evidence>
<dbReference type="RefSeq" id="WP_167218133.1">
    <property type="nucleotide sequence ID" value="NZ_CP050063.1"/>
</dbReference>
<dbReference type="SMART" id="SM00354">
    <property type="entry name" value="HTH_LACI"/>
    <property type="match status" value="1"/>
</dbReference>
<dbReference type="Pfam" id="PF00356">
    <property type="entry name" value="LacI"/>
    <property type="match status" value="1"/>
</dbReference>
<gene>
    <name evidence="5" type="ORF">G8759_34310</name>
</gene>
<organism evidence="5 6">
    <name type="scientific">Spirosoma aureum</name>
    <dbReference type="NCBI Taxonomy" id="2692134"/>
    <lineage>
        <taxon>Bacteria</taxon>
        <taxon>Pseudomonadati</taxon>
        <taxon>Bacteroidota</taxon>
        <taxon>Cytophagia</taxon>
        <taxon>Cytophagales</taxon>
        <taxon>Cytophagaceae</taxon>
        <taxon>Spirosoma</taxon>
    </lineage>
</organism>
<name>A0A6G9AYI7_9BACT</name>
<dbReference type="EMBL" id="CP050063">
    <property type="protein sequence ID" value="QIP17355.1"/>
    <property type="molecule type" value="Genomic_DNA"/>
</dbReference>
<dbReference type="Pfam" id="PF13377">
    <property type="entry name" value="Peripla_BP_3"/>
    <property type="match status" value="1"/>
</dbReference>
<dbReference type="KEGG" id="spib:G8759_34310"/>
<dbReference type="PANTHER" id="PTHR30146:SF109">
    <property type="entry name" value="HTH-TYPE TRANSCRIPTIONAL REGULATOR GALS"/>
    <property type="match status" value="1"/>
</dbReference>
<evidence type="ECO:0000256" key="1">
    <source>
        <dbReference type="ARBA" id="ARBA00023015"/>
    </source>
</evidence>
<keyword evidence="2" id="KW-0238">DNA-binding</keyword>
<accession>A0A6G9AYI7</accession>